<evidence type="ECO:0000259" key="1">
    <source>
        <dbReference type="SMART" id="SM00429"/>
    </source>
</evidence>
<dbReference type="PROSITE" id="PS50194">
    <property type="entry name" value="FILAMIN_REPEAT"/>
    <property type="match status" value="1"/>
</dbReference>
<dbReference type="Pfam" id="PF01833">
    <property type="entry name" value="TIG"/>
    <property type="match status" value="15"/>
</dbReference>
<proteinExistence type="predicted"/>
<name>A0ABV3F7R3_9NOCA</name>
<keyword evidence="3" id="KW-1185">Reference proteome</keyword>
<feature type="domain" description="IPT/TIG" evidence="1">
    <location>
        <begin position="1148"/>
        <end position="1228"/>
    </location>
</feature>
<dbReference type="SUPFAM" id="SSF81296">
    <property type="entry name" value="E set domains"/>
    <property type="match status" value="15"/>
</dbReference>
<feature type="domain" description="IPT/TIG" evidence="1">
    <location>
        <begin position="410"/>
        <end position="490"/>
    </location>
</feature>
<dbReference type="Gene3D" id="2.60.40.10">
    <property type="entry name" value="Immunoglobulins"/>
    <property type="match status" value="15"/>
</dbReference>
<evidence type="ECO:0000313" key="3">
    <source>
        <dbReference type="Proteomes" id="UP001551658"/>
    </source>
</evidence>
<dbReference type="CDD" id="cd00102">
    <property type="entry name" value="IPT"/>
    <property type="match status" value="8"/>
</dbReference>
<dbReference type="RefSeq" id="WP_357978266.1">
    <property type="nucleotide sequence ID" value="NZ_JBFAIH010000006.1"/>
</dbReference>
<feature type="domain" description="IPT/TIG" evidence="1">
    <location>
        <begin position="656"/>
        <end position="736"/>
    </location>
</feature>
<dbReference type="InterPro" id="IPR002909">
    <property type="entry name" value="IPT_dom"/>
</dbReference>
<dbReference type="SMART" id="SM00429">
    <property type="entry name" value="IPT"/>
    <property type="match status" value="15"/>
</dbReference>
<feature type="domain" description="IPT/TIG" evidence="1">
    <location>
        <begin position="1066"/>
        <end position="1146"/>
    </location>
</feature>
<dbReference type="PANTHER" id="PTHR22625:SF70">
    <property type="entry name" value="PLEXIN A, ISOFORM A"/>
    <property type="match status" value="1"/>
</dbReference>
<reference evidence="2 3" key="1">
    <citation type="submission" date="2024-06" db="EMBL/GenBank/DDBJ databases">
        <title>The Natural Products Discovery Center: Release of the First 8490 Sequenced Strains for Exploring Actinobacteria Biosynthetic Diversity.</title>
        <authorList>
            <person name="Kalkreuter E."/>
            <person name="Kautsar S.A."/>
            <person name="Yang D."/>
            <person name="Bader C.D."/>
            <person name="Teijaro C.N."/>
            <person name="Fluegel L."/>
            <person name="Davis C.M."/>
            <person name="Simpson J.R."/>
            <person name="Lauterbach L."/>
            <person name="Steele A.D."/>
            <person name="Gui C."/>
            <person name="Meng S."/>
            <person name="Li G."/>
            <person name="Viehrig K."/>
            <person name="Ye F."/>
            <person name="Su P."/>
            <person name="Kiefer A.F."/>
            <person name="Nichols A."/>
            <person name="Cepeda A.J."/>
            <person name="Yan W."/>
            <person name="Fan B."/>
            <person name="Jiang Y."/>
            <person name="Adhikari A."/>
            <person name="Zheng C.-J."/>
            <person name="Schuster L."/>
            <person name="Cowan T.M."/>
            <person name="Smanski M.J."/>
            <person name="Chevrette M.G."/>
            <person name="De Carvalho L.P.S."/>
            <person name="Shen B."/>
        </authorList>
    </citation>
    <scope>NUCLEOTIDE SEQUENCE [LARGE SCALE GENOMIC DNA]</scope>
    <source>
        <strain evidence="2 3">NPDC050671</strain>
    </source>
</reference>
<sequence>MPTITSLSPTSGPANTTVTITGTGFDPIVTNVKFGNVATSFTVDSSTQITAIAPAYLSGTVLVTVTTSTGGTSNGVPFTYVPVPALNSISPNQGSTLGGTTVTLTGSGLTGATAVAFGSTPATSFTVDSDTQITAVSPAGTGIVPVTVTGPGGVSGAVPFIYVVIPTITSISPTAGPASGGNTVTITGTGFTGPLTVRFGTTATIFTINSPTQITAIAPPGTGTVQVTVTGSGGTSNGVSYTYAAVPSLTSLTPSSGPTAGGTTVILTGTGLSTASAVNFGGTPATSFTVNSATQITAVAPAGTGTVQVTVTTAGGTTNGLAYTYVAVPTLTTLVPSSGPATGGTTVVLTGTGLTGATAVTFGGTPATSFTVNSATQITAVAPAGSGTVQVTVTTVGGTSNGLAYTYIPVPTLTTVVPNVGPVTGGTTVVLTGTGLTGASAVTFGGTPATSFTVNSATQITAVAPAGSGTVQVTVTTAGGTSNGVAYTYVAVPALTTVVPNVGPVSGGTTVVLTGTGLTGATAVTFGGTPATSFTVNSATQITAVAPAGTGTVQVTVTTAGGTTNGLAYTYVAVPTLTTLVPSSGPVAGGTTVVLTGTGLTGATAVTFGGTPATSFTVNSATQITAVAPAGSGTVQVTVTTAGGVSNGLVYAYVVVPTLITDVPNVGPVAGGTTVVLTGTGLTGASAVTFGGTPATSFTVDSATQITAVAPAGTGTVQITVTTVGGTSNGVAYTYVAVPTLATVVPNVGPVAGGTTVVLTGAGLAGASAVTFGGTPATSFTVNSATQITAVAPAGTGTVPVTVTTAGGTSNGVGYTYVAVPALTTVLPNVGLEAGGTTVIVTGTGLSTASAVTFGGTPATSFTVNSDTQITAVAPAGTGTVQLTVTTAGGVSNGVTYTYVAVPALTAVVPNVGPASGGTTVVVTGTGLTGASAVTFGATPATSFTVDSATQITAVAPAGTGTVQLTVTTSGGTSNGLAYTYIPAPSLTAVLPNVGLEAGGTTVVVTGTGLTGASAVTFGATPATSFTVDSATQITAVAPAGTGTVQLTVTTSGGTSNGLAYTYIPAPSLTAVLPNVGLEAGGAIVVLTGTALSTASAVTFGGTPATSFTVDSATQITAVAPAGTGTVQVTVTSAGGTSNGVAYTYIGIPSLTAVLPNTGPEIGGTTVVLAGINLTGATAVNFGPTPAASFTVDSALQITAVAPAGTGTVQVSTTTAGGTTNGVAYTYV</sequence>
<accession>A0ABV3F7R3</accession>
<feature type="domain" description="IPT/TIG" evidence="1">
    <location>
        <begin position="492"/>
        <end position="572"/>
    </location>
</feature>
<feature type="domain" description="IPT/TIG" evidence="1">
    <location>
        <begin position="902"/>
        <end position="982"/>
    </location>
</feature>
<dbReference type="InterPro" id="IPR017868">
    <property type="entry name" value="Filamin/ABP280_repeat-like"/>
</dbReference>
<feature type="domain" description="IPT/TIG" evidence="1">
    <location>
        <begin position="820"/>
        <end position="900"/>
    </location>
</feature>
<feature type="domain" description="IPT/TIG" evidence="1">
    <location>
        <begin position="984"/>
        <end position="1064"/>
    </location>
</feature>
<feature type="domain" description="IPT/TIG" evidence="1">
    <location>
        <begin position="738"/>
        <end position="818"/>
    </location>
</feature>
<dbReference type="Proteomes" id="UP001551658">
    <property type="component" value="Unassembled WGS sequence"/>
</dbReference>
<dbReference type="CDD" id="cd00603">
    <property type="entry name" value="IPT_PCSR"/>
    <property type="match status" value="1"/>
</dbReference>
<feature type="domain" description="IPT/TIG" evidence="1">
    <location>
        <begin position="574"/>
        <end position="654"/>
    </location>
</feature>
<organism evidence="2 3">
    <name type="scientific">Nocardia fusca</name>
    <dbReference type="NCBI Taxonomy" id="941183"/>
    <lineage>
        <taxon>Bacteria</taxon>
        <taxon>Bacillati</taxon>
        <taxon>Actinomycetota</taxon>
        <taxon>Actinomycetes</taxon>
        <taxon>Mycobacteriales</taxon>
        <taxon>Nocardiaceae</taxon>
        <taxon>Nocardia</taxon>
    </lineage>
</organism>
<evidence type="ECO:0000313" key="2">
    <source>
        <dbReference type="EMBL" id="MEV0363741.1"/>
    </source>
</evidence>
<dbReference type="EMBL" id="JBFAIH010000006">
    <property type="protein sequence ID" value="MEV0363741.1"/>
    <property type="molecule type" value="Genomic_DNA"/>
</dbReference>
<feature type="domain" description="IPT/TIG" evidence="1">
    <location>
        <begin position="1"/>
        <end position="81"/>
    </location>
</feature>
<dbReference type="PANTHER" id="PTHR22625">
    <property type="entry name" value="PLEXIN"/>
    <property type="match status" value="1"/>
</dbReference>
<dbReference type="InterPro" id="IPR014756">
    <property type="entry name" value="Ig_E-set"/>
</dbReference>
<feature type="domain" description="IPT/TIG" evidence="1">
    <location>
        <begin position="165"/>
        <end position="244"/>
    </location>
</feature>
<feature type="domain" description="IPT/TIG" evidence="1">
    <location>
        <begin position="246"/>
        <end position="326"/>
    </location>
</feature>
<feature type="domain" description="IPT/TIG" evidence="1">
    <location>
        <begin position="328"/>
        <end position="408"/>
    </location>
</feature>
<dbReference type="InterPro" id="IPR013783">
    <property type="entry name" value="Ig-like_fold"/>
</dbReference>
<feature type="domain" description="IPT/TIG" evidence="1">
    <location>
        <begin position="83"/>
        <end position="163"/>
    </location>
</feature>
<gene>
    <name evidence="2" type="ORF">AB0H72_13645</name>
</gene>
<protein>
    <submittedName>
        <fullName evidence="2">IPT/TIG domain-containing protein</fullName>
    </submittedName>
</protein>
<comment type="caution">
    <text evidence="2">The sequence shown here is derived from an EMBL/GenBank/DDBJ whole genome shotgun (WGS) entry which is preliminary data.</text>
</comment>
<dbReference type="InterPro" id="IPR031148">
    <property type="entry name" value="Plexin"/>
</dbReference>